<keyword evidence="3" id="KW-1185">Reference proteome</keyword>
<dbReference type="EMBL" id="JARQWQ010000072">
    <property type="protein sequence ID" value="KAK2554038.1"/>
    <property type="molecule type" value="Genomic_DNA"/>
</dbReference>
<reference evidence="2" key="1">
    <citation type="journal article" date="2023" name="G3 (Bethesda)">
        <title>Whole genome assembly and annotation of the endangered Caribbean coral Acropora cervicornis.</title>
        <authorList>
            <person name="Selwyn J.D."/>
            <person name="Vollmer S.V."/>
        </authorList>
    </citation>
    <scope>NUCLEOTIDE SEQUENCE</scope>
    <source>
        <strain evidence="2">K2</strain>
    </source>
</reference>
<dbReference type="Proteomes" id="UP001249851">
    <property type="component" value="Unassembled WGS sequence"/>
</dbReference>
<protein>
    <submittedName>
        <fullName evidence="2">Uncharacterized protein</fullName>
    </submittedName>
</protein>
<accession>A0AAD9Q3L9</accession>
<feature type="compositionally biased region" description="Acidic residues" evidence="1">
    <location>
        <begin position="37"/>
        <end position="54"/>
    </location>
</feature>
<evidence type="ECO:0000256" key="1">
    <source>
        <dbReference type="SAM" id="MobiDB-lite"/>
    </source>
</evidence>
<name>A0AAD9Q3L9_ACRCE</name>
<evidence type="ECO:0000313" key="3">
    <source>
        <dbReference type="Proteomes" id="UP001249851"/>
    </source>
</evidence>
<comment type="caution">
    <text evidence="2">The sequence shown here is derived from an EMBL/GenBank/DDBJ whole genome shotgun (WGS) entry which is preliminary data.</text>
</comment>
<dbReference type="AlphaFoldDB" id="A0AAD9Q3L9"/>
<reference evidence="2" key="2">
    <citation type="journal article" date="2023" name="Science">
        <title>Genomic signatures of disease resistance in endangered staghorn corals.</title>
        <authorList>
            <person name="Vollmer S.V."/>
            <person name="Selwyn J.D."/>
            <person name="Despard B.A."/>
            <person name="Roesel C.L."/>
        </authorList>
    </citation>
    <scope>NUCLEOTIDE SEQUENCE</scope>
    <source>
        <strain evidence="2">K2</strain>
    </source>
</reference>
<proteinExistence type="predicted"/>
<feature type="region of interest" description="Disordered" evidence="1">
    <location>
        <begin position="30"/>
        <end position="71"/>
    </location>
</feature>
<evidence type="ECO:0000313" key="2">
    <source>
        <dbReference type="EMBL" id="KAK2554038.1"/>
    </source>
</evidence>
<organism evidence="2 3">
    <name type="scientific">Acropora cervicornis</name>
    <name type="common">Staghorn coral</name>
    <dbReference type="NCBI Taxonomy" id="6130"/>
    <lineage>
        <taxon>Eukaryota</taxon>
        <taxon>Metazoa</taxon>
        <taxon>Cnidaria</taxon>
        <taxon>Anthozoa</taxon>
        <taxon>Hexacorallia</taxon>
        <taxon>Scleractinia</taxon>
        <taxon>Astrocoeniina</taxon>
        <taxon>Acroporidae</taxon>
        <taxon>Acropora</taxon>
    </lineage>
</organism>
<gene>
    <name evidence="2" type="ORF">P5673_024374</name>
</gene>
<sequence length="71" mass="8181">MEEFEVNSKVSAQRTRPRYIEQLSYQPWHMVVRPEQCTEDSSDDEDDDGSDDDTANGFGTSLEPQAKKVRK</sequence>